<dbReference type="InterPro" id="IPR020846">
    <property type="entry name" value="MFS_dom"/>
</dbReference>
<dbReference type="RefSeq" id="WP_096258044.1">
    <property type="nucleotide sequence ID" value="NZ_BDME01000001.1"/>
</dbReference>
<protein>
    <submittedName>
        <fullName evidence="10">MFS transporter, DHA2 family, multidrug resistance protein</fullName>
    </submittedName>
</protein>
<feature type="transmembrane region" description="Helical" evidence="8">
    <location>
        <begin position="136"/>
        <end position="159"/>
    </location>
</feature>
<dbReference type="Pfam" id="PF07690">
    <property type="entry name" value="MFS_1"/>
    <property type="match status" value="1"/>
</dbReference>
<evidence type="ECO:0000256" key="6">
    <source>
        <dbReference type="ARBA" id="ARBA00022989"/>
    </source>
</evidence>
<feature type="transmembrane region" description="Helical" evidence="8">
    <location>
        <begin position="223"/>
        <end position="246"/>
    </location>
</feature>
<keyword evidence="7 8" id="KW-0472">Membrane</keyword>
<evidence type="ECO:0000259" key="9">
    <source>
        <dbReference type="PROSITE" id="PS50850"/>
    </source>
</evidence>
<feature type="transmembrane region" description="Helical" evidence="8">
    <location>
        <begin position="332"/>
        <end position="350"/>
    </location>
</feature>
<dbReference type="Gene3D" id="1.20.1250.20">
    <property type="entry name" value="MFS general substrate transporter like domains"/>
    <property type="match status" value="1"/>
</dbReference>
<dbReference type="InterPro" id="IPR036259">
    <property type="entry name" value="MFS_trans_sf"/>
</dbReference>
<feature type="transmembrane region" description="Helical" evidence="8">
    <location>
        <begin position="370"/>
        <end position="388"/>
    </location>
</feature>
<dbReference type="PANTHER" id="PTHR42718">
    <property type="entry name" value="MAJOR FACILITATOR SUPERFAMILY MULTIDRUG TRANSPORTER MFSC"/>
    <property type="match status" value="1"/>
</dbReference>
<proteinExistence type="inferred from homology"/>
<evidence type="ECO:0000256" key="4">
    <source>
        <dbReference type="ARBA" id="ARBA00022475"/>
    </source>
</evidence>
<organism evidence="10 11">
    <name type="scientific">Lebetimonas natsushimae</name>
    <dbReference type="NCBI Taxonomy" id="1936991"/>
    <lineage>
        <taxon>Bacteria</taxon>
        <taxon>Pseudomonadati</taxon>
        <taxon>Campylobacterota</taxon>
        <taxon>Epsilonproteobacteria</taxon>
        <taxon>Nautiliales</taxon>
        <taxon>Nautiliaceae</taxon>
        <taxon>Lebetimonas</taxon>
    </lineage>
</organism>
<gene>
    <name evidence="10" type="ORF">LNAT_P0175</name>
</gene>
<evidence type="ECO:0000256" key="1">
    <source>
        <dbReference type="ARBA" id="ARBA00004651"/>
    </source>
</evidence>
<feature type="transmembrane region" description="Helical" evidence="8">
    <location>
        <begin position="472"/>
        <end position="491"/>
    </location>
</feature>
<feature type="transmembrane region" description="Helical" evidence="8">
    <location>
        <begin position="47"/>
        <end position="71"/>
    </location>
</feature>
<keyword evidence="5 8" id="KW-0812">Transmembrane</keyword>
<keyword evidence="6 8" id="KW-1133">Transmembrane helix</keyword>
<keyword evidence="4" id="KW-1003">Cell membrane</keyword>
<evidence type="ECO:0000313" key="11">
    <source>
        <dbReference type="Proteomes" id="UP000217944"/>
    </source>
</evidence>
<dbReference type="GO" id="GO:0022857">
    <property type="term" value="F:transmembrane transporter activity"/>
    <property type="evidence" value="ECO:0007669"/>
    <property type="project" value="InterPro"/>
</dbReference>
<feature type="transmembrane region" description="Helical" evidence="8">
    <location>
        <begin position="78"/>
        <end position="104"/>
    </location>
</feature>
<comment type="subcellular location">
    <subcellularLocation>
        <location evidence="1">Cell membrane</location>
        <topology evidence="1">Multi-pass membrane protein</topology>
    </subcellularLocation>
</comment>
<evidence type="ECO:0000256" key="7">
    <source>
        <dbReference type="ARBA" id="ARBA00023136"/>
    </source>
</evidence>
<feature type="transmembrane region" description="Helical" evidence="8">
    <location>
        <begin position="400"/>
        <end position="421"/>
    </location>
</feature>
<comment type="caution">
    <text evidence="10">The sequence shown here is derived from an EMBL/GenBank/DDBJ whole genome shotgun (WGS) entry which is preliminary data.</text>
</comment>
<keyword evidence="11" id="KW-1185">Reference proteome</keyword>
<dbReference type="AlphaFoldDB" id="A0A292YBQ7"/>
<evidence type="ECO:0000256" key="8">
    <source>
        <dbReference type="SAM" id="Phobius"/>
    </source>
</evidence>
<dbReference type="SUPFAM" id="SSF103473">
    <property type="entry name" value="MFS general substrate transporter"/>
    <property type="match status" value="1"/>
</dbReference>
<evidence type="ECO:0000256" key="2">
    <source>
        <dbReference type="ARBA" id="ARBA00008537"/>
    </source>
</evidence>
<sequence>MQTKLFTFNFALYIILIITGAFMAVLDTTVVDIIVPRLKGPLSTDMYGVQWVITAYMTAAAAGLLVVEWLIKRYGNKWVYIVGVGLFSLASFLCGISNSLGFIISARVVQGFAEALIMVTAHMMIFSLFPPDKKGIAMGIFALGVAFAPAIGPTLGGYLSEWFGWRSVFFVNVPIGIIIVIFGSLLLPDIGKREKYPLNVISFIFLSISTVALLILLSKGQQYGWFNSSFIVYLGFITWFGFLFFVMSEYFSKVRLFEYSLFKHPFYTLGILIYFILLGFSMYQYFYLIPVFYEHIKGLSSIQSGLGVLGFGIWIGIVSIIAGNVSDKIGPVPVLVAAGVIYLITSFYFFPPINYYMSFIEAVFRTMPFGIAMGMFFAPVTVLVMNAAKDKGEQAIVVMDYVRFVGGSFGTAIATNSMFFYKDKEYEGIVSLQNYSLVSDLLEKLKFVFGEAGEVILRNLQEFMAMNYGFKYVWLNAAFWGLVGSLFVFLLPVAKKWVTENGECKMKSEKRKI</sequence>
<dbReference type="PROSITE" id="PS50850">
    <property type="entry name" value="MFS"/>
    <property type="match status" value="1"/>
</dbReference>
<keyword evidence="3" id="KW-0813">Transport</keyword>
<evidence type="ECO:0000256" key="5">
    <source>
        <dbReference type="ARBA" id="ARBA00022692"/>
    </source>
</evidence>
<dbReference type="Proteomes" id="UP000217944">
    <property type="component" value="Unassembled WGS sequence"/>
</dbReference>
<feature type="transmembrane region" description="Helical" evidence="8">
    <location>
        <begin position="12"/>
        <end position="35"/>
    </location>
</feature>
<feature type="transmembrane region" description="Helical" evidence="8">
    <location>
        <begin position="266"/>
        <end position="286"/>
    </location>
</feature>
<feature type="domain" description="Major facilitator superfamily (MFS) profile" evidence="9">
    <location>
        <begin position="13"/>
        <end position="496"/>
    </location>
</feature>
<reference evidence="10 11" key="1">
    <citation type="journal article" date="2017" name="Syst. Appl. Microbiol.">
        <title>Lebetimonas natsushimae sp. nov., a novel strictly anaerobic, moderately thermophilic chemoautotroph isolated from a deep-sea hydrothermal vent polychaete nest in the Mid-Okinawa Trough.</title>
        <authorList>
            <person name="Nagata R."/>
            <person name="Takaki Y."/>
            <person name="Tame A."/>
            <person name="Nunoura T."/>
            <person name="Muto H."/>
            <person name="Mino S."/>
            <person name="Sawayama S."/>
            <person name="Takai K."/>
            <person name="Nakagawa S."/>
        </authorList>
    </citation>
    <scope>NUCLEOTIDE SEQUENCE [LARGE SCALE GENOMIC DNA]</scope>
    <source>
        <strain evidence="10 11">HS1857</strain>
    </source>
</reference>
<accession>A0A292YBQ7</accession>
<evidence type="ECO:0000256" key="3">
    <source>
        <dbReference type="ARBA" id="ARBA00022448"/>
    </source>
</evidence>
<evidence type="ECO:0000313" key="10">
    <source>
        <dbReference type="EMBL" id="GAX86880.1"/>
    </source>
</evidence>
<feature type="transmembrane region" description="Helical" evidence="8">
    <location>
        <begin position="165"/>
        <end position="186"/>
    </location>
</feature>
<dbReference type="OrthoDB" id="9807274at2"/>
<dbReference type="PANTHER" id="PTHR42718:SF9">
    <property type="entry name" value="MAJOR FACILITATOR SUPERFAMILY MULTIDRUG TRANSPORTER MFSC"/>
    <property type="match status" value="1"/>
</dbReference>
<dbReference type="EMBL" id="BDME01000001">
    <property type="protein sequence ID" value="GAX86880.1"/>
    <property type="molecule type" value="Genomic_DNA"/>
</dbReference>
<dbReference type="InterPro" id="IPR004638">
    <property type="entry name" value="EmrB-like"/>
</dbReference>
<feature type="transmembrane region" description="Helical" evidence="8">
    <location>
        <begin position="306"/>
        <end position="325"/>
    </location>
</feature>
<dbReference type="InterPro" id="IPR011701">
    <property type="entry name" value="MFS"/>
</dbReference>
<feature type="transmembrane region" description="Helical" evidence="8">
    <location>
        <begin position="110"/>
        <end position="129"/>
    </location>
</feature>
<feature type="transmembrane region" description="Helical" evidence="8">
    <location>
        <begin position="198"/>
        <end position="217"/>
    </location>
</feature>
<dbReference type="GO" id="GO:0005886">
    <property type="term" value="C:plasma membrane"/>
    <property type="evidence" value="ECO:0007669"/>
    <property type="project" value="UniProtKB-SubCell"/>
</dbReference>
<dbReference type="NCBIfam" id="TIGR00711">
    <property type="entry name" value="efflux_EmrB"/>
    <property type="match status" value="1"/>
</dbReference>
<dbReference type="Gene3D" id="1.20.1720.10">
    <property type="entry name" value="Multidrug resistance protein D"/>
    <property type="match status" value="1"/>
</dbReference>
<name>A0A292YBQ7_9BACT</name>
<comment type="similarity">
    <text evidence="2">Belongs to the major facilitator superfamily. EmrB family.</text>
</comment>